<dbReference type="EMBL" id="BGZK01000016">
    <property type="protein sequence ID" value="GBP05112.1"/>
    <property type="molecule type" value="Genomic_DNA"/>
</dbReference>
<evidence type="ECO:0000313" key="2">
    <source>
        <dbReference type="Proteomes" id="UP000299102"/>
    </source>
</evidence>
<dbReference type="AlphaFoldDB" id="A0A4C1SSL0"/>
<reference evidence="1 2" key="1">
    <citation type="journal article" date="2019" name="Commun. Biol.">
        <title>The bagworm genome reveals a unique fibroin gene that provides high tensile strength.</title>
        <authorList>
            <person name="Kono N."/>
            <person name="Nakamura H."/>
            <person name="Ohtoshi R."/>
            <person name="Tomita M."/>
            <person name="Numata K."/>
            <person name="Arakawa K."/>
        </authorList>
    </citation>
    <scope>NUCLEOTIDE SEQUENCE [LARGE SCALE GENOMIC DNA]</scope>
</reference>
<dbReference type="Proteomes" id="UP000299102">
    <property type="component" value="Unassembled WGS sequence"/>
</dbReference>
<comment type="caution">
    <text evidence="1">The sequence shown here is derived from an EMBL/GenBank/DDBJ whole genome shotgun (WGS) entry which is preliminary data.</text>
</comment>
<accession>A0A4C1SSL0</accession>
<proteinExistence type="predicted"/>
<organism evidence="1 2">
    <name type="scientific">Eumeta variegata</name>
    <name type="common">Bagworm moth</name>
    <name type="synonym">Eumeta japonica</name>
    <dbReference type="NCBI Taxonomy" id="151549"/>
    <lineage>
        <taxon>Eukaryota</taxon>
        <taxon>Metazoa</taxon>
        <taxon>Ecdysozoa</taxon>
        <taxon>Arthropoda</taxon>
        <taxon>Hexapoda</taxon>
        <taxon>Insecta</taxon>
        <taxon>Pterygota</taxon>
        <taxon>Neoptera</taxon>
        <taxon>Endopterygota</taxon>
        <taxon>Lepidoptera</taxon>
        <taxon>Glossata</taxon>
        <taxon>Ditrysia</taxon>
        <taxon>Tineoidea</taxon>
        <taxon>Psychidae</taxon>
        <taxon>Oiketicinae</taxon>
        <taxon>Eumeta</taxon>
    </lineage>
</organism>
<sequence>MYCDFARYDGYKGMGQVKKQRRVFIKFCDSCRNVIHLQCDRTGRAALVGPLPAENAAEKEEESENVIMRSISFAANSERQSLRFNDVYEAAGSSSQRGVVGLADDPLPSARLSIVV</sequence>
<name>A0A4C1SSL0_EUMVA</name>
<evidence type="ECO:0000313" key="1">
    <source>
        <dbReference type="EMBL" id="GBP05112.1"/>
    </source>
</evidence>
<gene>
    <name evidence="1" type="ORF">EVAR_3438_1</name>
</gene>
<protein>
    <submittedName>
        <fullName evidence="1">Uncharacterized protein</fullName>
    </submittedName>
</protein>
<keyword evidence="2" id="KW-1185">Reference proteome</keyword>